<dbReference type="Proteomes" id="UP000187485">
    <property type="component" value="Unassembled WGS sequence"/>
</dbReference>
<dbReference type="SUPFAM" id="SSF88713">
    <property type="entry name" value="Glycoside hydrolase/deacetylase"/>
    <property type="match status" value="1"/>
</dbReference>
<organism evidence="2 3">
    <name type="scientific">Carboxydothermus pertinax</name>
    <dbReference type="NCBI Taxonomy" id="870242"/>
    <lineage>
        <taxon>Bacteria</taxon>
        <taxon>Bacillati</taxon>
        <taxon>Bacillota</taxon>
        <taxon>Clostridia</taxon>
        <taxon>Thermoanaerobacterales</taxon>
        <taxon>Thermoanaerobacteraceae</taxon>
        <taxon>Carboxydothermus</taxon>
    </lineage>
</organism>
<protein>
    <submittedName>
        <fullName evidence="2">Polysaccharide deacetylase</fullName>
    </submittedName>
</protein>
<dbReference type="InterPro" id="IPR002509">
    <property type="entry name" value="NODB_dom"/>
</dbReference>
<feature type="domain" description="NodB homology" evidence="1">
    <location>
        <begin position="47"/>
        <end position="223"/>
    </location>
</feature>
<dbReference type="GO" id="GO:0016020">
    <property type="term" value="C:membrane"/>
    <property type="evidence" value="ECO:0007669"/>
    <property type="project" value="TreeGrafter"/>
</dbReference>
<comment type="caution">
    <text evidence="2">The sequence shown here is derived from an EMBL/GenBank/DDBJ whole genome shotgun (WGS) entry which is preliminary data.</text>
</comment>
<proteinExistence type="predicted"/>
<dbReference type="InterPro" id="IPR011330">
    <property type="entry name" value="Glyco_hydro/deAcase_b/a-brl"/>
</dbReference>
<dbReference type="RefSeq" id="WP_075859543.1">
    <property type="nucleotide sequence ID" value="NZ_BDJK01000029.1"/>
</dbReference>
<dbReference type="CDD" id="cd10950">
    <property type="entry name" value="CE4_BsYlxY_like"/>
    <property type="match status" value="1"/>
</dbReference>
<name>A0A1L8CW16_9THEO</name>
<dbReference type="Gene3D" id="3.20.20.370">
    <property type="entry name" value="Glycoside hydrolase/deacetylase"/>
    <property type="match status" value="1"/>
</dbReference>
<dbReference type="PANTHER" id="PTHR10587">
    <property type="entry name" value="GLYCOSYL TRANSFERASE-RELATED"/>
    <property type="match status" value="1"/>
</dbReference>
<dbReference type="PROSITE" id="PS51677">
    <property type="entry name" value="NODB"/>
    <property type="match status" value="1"/>
</dbReference>
<sequence length="230" mass="26651">MKIFLFKRVFLILGIISFVFLLSIFCKQTVFVTSYLNPIYQGNPDKKKVAFLCNVYWGEDILPEMLKIFEREKVKVSFFIGGIWAKKNPDILKMLYNAGHEIGNHGYLHKHPDRLSIKENEEEILKTEKIIEELTGYKTRLYTPPYGERGENVLRAAANLNYKTILWSIDTIDWQKPAPDTIIYRVIPNITNGAIILIHPMPQTLQALPELIKIIKRKGYQIVTVGEILE</sequence>
<evidence type="ECO:0000259" key="1">
    <source>
        <dbReference type="PROSITE" id="PS51677"/>
    </source>
</evidence>
<gene>
    <name evidence="2" type="ORF">cpu_16030</name>
</gene>
<evidence type="ECO:0000313" key="3">
    <source>
        <dbReference type="Proteomes" id="UP000187485"/>
    </source>
</evidence>
<dbReference type="PANTHER" id="PTHR10587:SF80">
    <property type="entry name" value="CHITOOLIGOSACCHARIDE DEACETYLASE"/>
    <property type="match status" value="1"/>
</dbReference>
<dbReference type="STRING" id="870242.cpu_16030"/>
<dbReference type="Pfam" id="PF01522">
    <property type="entry name" value="Polysacc_deac_1"/>
    <property type="match status" value="1"/>
</dbReference>
<dbReference type="InterPro" id="IPR050248">
    <property type="entry name" value="Polysacc_deacetylase_ArnD"/>
</dbReference>
<reference evidence="3" key="1">
    <citation type="submission" date="2016-12" db="EMBL/GenBank/DDBJ databases">
        <title>Draft Genome Sequences od Carboxydothermus pertinax and islandicus, Hydrogenogenic Carboxydotrophic Bacteria.</title>
        <authorList>
            <person name="Fukuyama Y."/>
            <person name="Ohmae K."/>
            <person name="Yoneda Y."/>
            <person name="Yoshida T."/>
            <person name="Sako Y."/>
        </authorList>
    </citation>
    <scope>NUCLEOTIDE SEQUENCE [LARGE SCALE GENOMIC DNA]</scope>
    <source>
        <strain evidence="3">Ug1</strain>
    </source>
</reference>
<dbReference type="GO" id="GO:0016810">
    <property type="term" value="F:hydrolase activity, acting on carbon-nitrogen (but not peptide) bonds"/>
    <property type="evidence" value="ECO:0007669"/>
    <property type="project" value="InterPro"/>
</dbReference>
<keyword evidence="3" id="KW-1185">Reference proteome</keyword>
<dbReference type="AlphaFoldDB" id="A0A1L8CW16"/>
<dbReference type="GO" id="GO:0005975">
    <property type="term" value="P:carbohydrate metabolic process"/>
    <property type="evidence" value="ECO:0007669"/>
    <property type="project" value="InterPro"/>
</dbReference>
<evidence type="ECO:0000313" key="2">
    <source>
        <dbReference type="EMBL" id="GAV23093.1"/>
    </source>
</evidence>
<accession>A0A1L8CW16</accession>
<dbReference type="EMBL" id="BDJK01000029">
    <property type="protein sequence ID" value="GAV23093.1"/>
    <property type="molecule type" value="Genomic_DNA"/>
</dbReference>
<dbReference type="OrthoDB" id="9806342at2"/>